<keyword evidence="2" id="KW-1185">Reference proteome</keyword>
<dbReference type="Proteomes" id="UP000265520">
    <property type="component" value="Unassembled WGS sequence"/>
</dbReference>
<name>A0A392U6S7_9FABA</name>
<organism evidence="1 2">
    <name type="scientific">Trifolium medium</name>
    <dbReference type="NCBI Taxonomy" id="97028"/>
    <lineage>
        <taxon>Eukaryota</taxon>
        <taxon>Viridiplantae</taxon>
        <taxon>Streptophyta</taxon>
        <taxon>Embryophyta</taxon>
        <taxon>Tracheophyta</taxon>
        <taxon>Spermatophyta</taxon>
        <taxon>Magnoliopsida</taxon>
        <taxon>eudicotyledons</taxon>
        <taxon>Gunneridae</taxon>
        <taxon>Pentapetalae</taxon>
        <taxon>rosids</taxon>
        <taxon>fabids</taxon>
        <taxon>Fabales</taxon>
        <taxon>Fabaceae</taxon>
        <taxon>Papilionoideae</taxon>
        <taxon>50 kb inversion clade</taxon>
        <taxon>NPAAA clade</taxon>
        <taxon>Hologalegina</taxon>
        <taxon>IRL clade</taxon>
        <taxon>Trifolieae</taxon>
        <taxon>Trifolium</taxon>
    </lineage>
</organism>
<feature type="non-terminal residue" evidence="1">
    <location>
        <position position="39"/>
    </location>
</feature>
<protein>
    <submittedName>
        <fullName evidence="1">Uncharacterized protein</fullName>
    </submittedName>
</protein>
<reference evidence="1 2" key="1">
    <citation type="journal article" date="2018" name="Front. Plant Sci.">
        <title>Red Clover (Trifolium pratense) and Zigzag Clover (T. medium) - A Picture of Genomic Similarities and Differences.</title>
        <authorList>
            <person name="Dluhosova J."/>
            <person name="Istvanek J."/>
            <person name="Nedelnik J."/>
            <person name="Repkova J."/>
        </authorList>
    </citation>
    <scope>NUCLEOTIDE SEQUENCE [LARGE SCALE GENOMIC DNA]</scope>
    <source>
        <strain evidence="2">cv. 10/8</strain>
        <tissue evidence="1">Leaf</tissue>
    </source>
</reference>
<comment type="caution">
    <text evidence="1">The sequence shown here is derived from an EMBL/GenBank/DDBJ whole genome shotgun (WGS) entry which is preliminary data.</text>
</comment>
<evidence type="ECO:0000313" key="2">
    <source>
        <dbReference type="Proteomes" id="UP000265520"/>
    </source>
</evidence>
<accession>A0A392U6S7</accession>
<sequence>MPLSQFWGWPLLDPGLTTMVLKFKVSEVSSEGKYYATGF</sequence>
<dbReference type="EMBL" id="LXQA010737240">
    <property type="protein sequence ID" value="MCI68484.1"/>
    <property type="molecule type" value="Genomic_DNA"/>
</dbReference>
<evidence type="ECO:0000313" key="1">
    <source>
        <dbReference type="EMBL" id="MCI68484.1"/>
    </source>
</evidence>
<dbReference type="AlphaFoldDB" id="A0A392U6S7"/>
<proteinExistence type="predicted"/>